<accession>A0A4R6TZP0</accession>
<evidence type="ECO:0000256" key="5">
    <source>
        <dbReference type="ARBA" id="ARBA00023163"/>
    </source>
</evidence>
<reference evidence="7 8" key="1">
    <citation type="submission" date="2019-03" db="EMBL/GenBank/DDBJ databases">
        <title>Genomic Encyclopedia of Type Strains, Phase IV (KMG-IV): sequencing the most valuable type-strain genomes for metagenomic binning, comparative biology and taxonomic classification.</title>
        <authorList>
            <person name="Goeker M."/>
        </authorList>
    </citation>
    <scope>NUCLEOTIDE SEQUENCE [LARGE SCALE GENOMIC DNA]</scope>
    <source>
        <strain evidence="7 8">DSM 28697</strain>
    </source>
</reference>
<dbReference type="RefSeq" id="WP_133580553.1">
    <property type="nucleotide sequence ID" value="NZ_SNYJ01000008.1"/>
</dbReference>
<evidence type="ECO:0000256" key="4">
    <source>
        <dbReference type="ARBA" id="ARBA00023159"/>
    </source>
</evidence>
<keyword evidence="4" id="KW-0010">Activator</keyword>
<dbReference type="Proteomes" id="UP000295632">
    <property type="component" value="Unassembled WGS sequence"/>
</dbReference>
<dbReference type="InterPro" id="IPR009057">
    <property type="entry name" value="Homeodomain-like_sf"/>
</dbReference>
<dbReference type="InterPro" id="IPR020449">
    <property type="entry name" value="Tscrpt_reg_AraC-type_HTH"/>
</dbReference>
<dbReference type="AlphaFoldDB" id="A0A4R6TZP0"/>
<keyword evidence="2" id="KW-0805">Transcription regulation</keyword>
<dbReference type="InterPro" id="IPR014710">
    <property type="entry name" value="RmlC-like_jellyroll"/>
</dbReference>
<dbReference type="Gene3D" id="1.10.10.60">
    <property type="entry name" value="Homeodomain-like"/>
    <property type="match status" value="1"/>
</dbReference>
<keyword evidence="1" id="KW-0963">Cytoplasm</keyword>
<dbReference type="SUPFAM" id="SSF51215">
    <property type="entry name" value="Regulatory protein AraC"/>
    <property type="match status" value="1"/>
</dbReference>
<sequence length="280" mass="32693">MYYEDIRLEQPFLFTSGYFNLEEHEQHIHDSLEVGLVLENEMRYQFSQETYIGKPGDVFVCRPFEPHWGSSVNERKSCWNMLLFVPSLARLIPNGYQLLIPFYTDWLPSPLIPASSSHAISIAKSFQRASQTNDQPLRQTVKQAEQFLCLLDILLQIYDYASSQKQLVINSNDVQPISHSVQYLLQHFTEDVSIDTLMELSGEKRSRYFQSFQTFTGTSPHQLLLRLRVQHAMDELLRSPEHSILQISEESGFQSLRTFNKQFKSYSGMTPSQYRKTFNR</sequence>
<dbReference type="EMBL" id="SNYJ01000008">
    <property type="protein sequence ID" value="TDQ39111.1"/>
    <property type="molecule type" value="Genomic_DNA"/>
</dbReference>
<keyword evidence="3 7" id="KW-0238">DNA-binding</keyword>
<dbReference type="PANTHER" id="PTHR46796:SF13">
    <property type="entry name" value="HTH-TYPE TRANSCRIPTIONAL ACTIVATOR RHAS"/>
    <property type="match status" value="1"/>
</dbReference>
<dbReference type="GO" id="GO:0043565">
    <property type="term" value="F:sequence-specific DNA binding"/>
    <property type="evidence" value="ECO:0007669"/>
    <property type="project" value="InterPro"/>
</dbReference>
<dbReference type="Gene3D" id="2.60.120.10">
    <property type="entry name" value="Jelly Rolls"/>
    <property type="match status" value="1"/>
</dbReference>
<name>A0A4R6TZP0_9BACI</name>
<dbReference type="GO" id="GO:0003700">
    <property type="term" value="F:DNA-binding transcription factor activity"/>
    <property type="evidence" value="ECO:0007669"/>
    <property type="project" value="InterPro"/>
</dbReference>
<dbReference type="Pfam" id="PF02311">
    <property type="entry name" value="AraC_binding"/>
    <property type="match status" value="1"/>
</dbReference>
<dbReference type="InterPro" id="IPR037923">
    <property type="entry name" value="HTH-like"/>
</dbReference>
<feature type="domain" description="HTH araC/xylS-type" evidence="6">
    <location>
        <begin position="178"/>
        <end position="277"/>
    </location>
</feature>
<evidence type="ECO:0000256" key="1">
    <source>
        <dbReference type="ARBA" id="ARBA00022490"/>
    </source>
</evidence>
<dbReference type="PROSITE" id="PS00041">
    <property type="entry name" value="HTH_ARAC_FAMILY_1"/>
    <property type="match status" value="1"/>
</dbReference>
<protein>
    <submittedName>
        <fullName evidence="7">AraC-like DNA-binding protein</fullName>
    </submittedName>
</protein>
<dbReference type="InterPro" id="IPR050204">
    <property type="entry name" value="AraC_XylS_family_regulators"/>
</dbReference>
<dbReference type="PRINTS" id="PR00032">
    <property type="entry name" value="HTHARAC"/>
</dbReference>
<dbReference type="SMART" id="SM00342">
    <property type="entry name" value="HTH_ARAC"/>
    <property type="match status" value="1"/>
</dbReference>
<evidence type="ECO:0000259" key="6">
    <source>
        <dbReference type="PROSITE" id="PS01124"/>
    </source>
</evidence>
<dbReference type="OrthoDB" id="9788446at2"/>
<organism evidence="7 8">
    <name type="scientific">Aureibacillus halotolerans</name>
    <dbReference type="NCBI Taxonomy" id="1508390"/>
    <lineage>
        <taxon>Bacteria</taxon>
        <taxon>Bacillati</taxon>
        <taxon>Bacillota</taxon>
        <taxon>Bacilli</taxon>
        <taxon>Bacillales</taxon>
        <taxon>Bacillaceae</taxon>
        <taxon>Aureibacillus</taxon>
    </lineage>
</organism>
<gene>
    <name evidence="7" type="ORF">EV213_10858</name>
</gene>
<dbReference type="InterPro" id="IPR018062">
    <property type="entry name" value="HTH_AraC-typ_CS"/>
</dbReference>
<dbReference type="Pfam" id="PF12833">
    <property type="entry name" value="HTH_18"/>
    <property type="match status" value="1"/>
</dbReference>
<proteinExistence type="predicted"/>
<dbReference type="InterPro" id="IPR018060">
    <property type="entry name" value="HTH_AraC"/>
</dbReference>
<evidence type="ECO:0000256" key="2">
    <source>
        <dbReference type="ARBA" id="ARBA00023015"/>
    </source>
</evidence>
<dbReference type="InterPro" id="IPR003313">
    <property type="entry name" value="AraC-bd"/>
</dbReference>
<evidence type="ECO:0000313" key="7">
    <source>
        <dbReference type="EMBL" id="TDQ39111.1"/>
    </source>
</evidence>
<comment type="caution">
    <text evidence="7">The sequence shown here is derived from an EMBL/GenBank/DDBJ whole genome shotgun (WGS) entry which is preliminary data.</text>
</comment>
<evidence type="ECO:0000256" key="3">
    <source>
        <dbReference type="ARBA" id="ARBA00023125"/>
    </source>
</evidence>
<keyword evidence="5" id="KW-0804">Transcription</keyword>
<dbReference type="PROSITE" id="PS01124">
    <property type="entry name" value="HTH_ARAC_FAMILY_2"/>
    <property type="match status" value="1"/>
</dbReference>
<keyword evidence="8" id="KW-1185">Reference proteome</keyword>
<evidence type="ECO:0000313" key="8">
    <source>
        <dbReference type="Proteomes" id="UP000295632"/>
    </source>
</evidence>
<dbReference type="SUPFAM" id="SSF46689">
    <property type="entry name" value="Homeodomain-like"/>
    <property type="match status" value="1"/>
</dbReference>
<dbReference type="PANTHER" id="PTHR46796">
    <property type="entry name" value="HTH-TYPE TRANSCRIPTIONAL ACTIVATOR RHAS-RELATED"/>
    <property type="match status" value="1"/>
</dbReference>